<dbReference type="SUPFAM" id="SSF49695">
    <property type="entry name" value="gamma-Crystallin-like"/>
    <property type="match status" value="1"/>
</dbReference>
<reference evidence="4 5" key="1">
    <citation type="submission" date="2019-03" db="EMBL/GenBank/DDBJ databases">
        <title>First draft genome of Liparis tanakae, snailfish: a comprehensive survey of snailfish specific genes.</title>
        <authorList>
            <person name="Kim W."/>
            <person name="Song I."/>
            <person name="Jeong J.-H."/>
            <person name="Kim D."/>
            <person name="Kim S."/>
            <person name="Ryu S."/>
            <person name="Song J.Y."/>
            <person name="Lee S.K."/>
        </authorList>
    </citation>
    <scope>NUCLEOTIDE SEQUENCE [LARGE SCALE GENOMIC DNA]</scope>
    <source>
        <tissue evidence="4">Muscle</tissue>
    </source>
</reference>
<organism evidence="4 5">
    <name type="scientific">Liparis tanakae</name>
    <name type="common">Tanaka's snailfish</name>
    <dbReference type="NCBI Taxonomy" id="230148"/>
    <lineage>
        <taxon>Eukaryota</taxon>
        <taxon>Metazoa</taxon>
        <taxon>Chordata</taxon>
        <taxon>Craniata</taxon>
        <taxon>Vertebrata</taxon>
        <taxon>Euteleostomi</taxon>
        <taxon>Actinopterygii</taxon>
        <taxon>Neopterygii</taxon>
        <taxon>Teleostei</taxon>
        <taxon>Neoteleostei</taxon>
        <taxon>Acanthomorphata</taxon>
        <taxon>Eupercaria</taxon>
        <taxon>Perciformes</taxon>
        <taxon>Cottioidei</taxon>
        <taxon>Cottales</taxon>
        <taxon>Liparidae</taxon>
        <taxon>Liparis</taxon>
    </lineage>
</organism>
<dbReference type="AlphaFoldDB" id="A0A4Z2HWQ3"/>
<comment type="similarity">
    <text evidence="1">Belongs to the beta/gamma-crystallin family.</text>
</comment>
<dbReference type="InterPro" id="IPR001064">
    <property type="entry name" value="Beta/gamma_crystallin"/>
</dbReference>
<name>A0A4Z2HWQ3_9TELE</name>
<feature type="domain" description="Beta/gamma crystallin 'Greek key'" evidence="3">
    <location>
        <begin position="59"/>
        <end position="103"/>
    </location>
</feature>
<proteinExistence type="inferred from homology"/>
<sequence>MDVTGKLKLCPLPGERNPTKAALVSFPSFTLDGRIVTYHYYCACLPSCRSSSVIQLCVKAAFAGRVFEAPVDCPSSLETFHRREVHSCRALGGRGVFYEHPNFVSL</sequence>
<comment type="caution">
    <text evidence="4">The sequence shown here is derived from an EMBL/GenBank/DDBJ whole genome shotgun (WGS) entry which is preliminary data.</text>
</comment>
<protein>
    <submittedName>
        <fullName evidence="4">Beta-crystallin S</fullName>
    </submittedName>
</protein>
<dbReference type="EMBL" id="SRLO01000165">
    <property type="protein sequence ID" value="TNN70249.1"/>
    <property type="molecule type" value="Genomic_DNA"/>
</dbReference>
<gene>
    <name evidence="4" type="primary">crygs_1</name>
    <name evidence="4" type="ORF">EYF80_019463</name>
</gene>
<dbReference type="Gene3D" id="2.60.20.10">
    <property type="entry name" value="Crystallins"/>
    <property type="match status" value="1"/>
</dbReference>
<evidence type="ECO:0000313" key="5">
    <source>
        <dbReference type="Proteomes" id="UP000314294"/>
    </source>
</evidence>
<accession>A0A4Z2HWQ3</accession>
<dbReference type="InterPro" id="IPR011024">
    <property type="entry name" value="G_crystallin-like"/>
</dbReference>
<evidence type="ECO:0000256" key="1">
    <source>
        <dbReference type="ARBA" id="ARBA00009646"/>
    </source>
</evidence>
<keyword evidence="5" id="KW-1185">Reference proteome</keyword>
<evidence type="ECO:0000259" key="3">
    <source>
        <dbReference type="Pfam" id="PF00030"/>
    </source>
</evidence>
<keyword evidence="2" id="KW-0677">Repeat</keyword>
<evidence type="ECO:0000256" key="2">
    <source>
        <dbReference type="ARBA" id="ARBA00022737"/>
    </source>
</evidence>
<evidence type="ECO:0000313" key="4">
    <source>
        <dbReference type="EMBL" id="TNN70249.1"/>
    </source>
</evidence>
<dbReference type="Pfam" id="PF00030">
    <property type="entry name" value="Crystall"/>
    <property type="match status" value="1"/>
</dbReference>
<dbReference type="Proteomes" id="UP000314294">
    <property type="component" value="Unassembled WGS sequence"/>
</dbReference>